<dbReference type="Proteomes" id="UP000306791">
    <property type="component" value="Unassembled WGS sequence"/>
</dbReference>
<feature type="transmembrane region" description="Helical" evidence="6">
    <location>
        <begin position="314"/>
        <end position="332"/>
    </location>
</feature>
<evidence type="ECO:0000256" key="1">
    <source>
        <dbReference type="ARBA" id="ARBA00004651"/>
    </source>
</evidence>
<dbReference type="PANTHER" id="PTHR30619">
    <property type="entry name" value="DNA INTERNALIZATION/COMPETENCE PROTEIN COMEC/REC2"/>
    <property type="match status" value="1"/>
</dbReference>
<dbReference type="InterPro" id="IPR001279">
    <property type="entry name" value="Metallo-B-lactamas"/>
</dbReference>
<evidence type="ECO:0000256" key="4">
    <source>
        <dbReference type="ARBA" id="ARBA00022989"/>
    </source>
</evidence>
<feature type="transmembrane region" description="Helical" evidence="6">
    <location>
        <begin position="435"/>
        <end position="457"/>
    </location>
</feature>
<name>A0ABY2UJV5_9GAMM</name>
<reference evidence="8 9" key="1">
    <citation type="submission" date="2019-05" db="EMBL/GenBank/DDBJ databases">
        <title>Microbulbifer harenosus sp. nov., an alginate-degrading bacterium isolated from coastal sand.</title>
        <authorList>
            <person name="Huang H."/>
            <person name="Mo K."/>
            <person name="Bao S."/>
        </authorList>
    </citation>
    <scope>NUCLEOTIDE SEQUENCE [LARGE SCALE GENOMIC DNA]</scope>
    <source>
        <strain evidence="8 9">HB161719</strain>
    </source>
</reference>
<dbReference type="InterPro" id="IPR052159">
    <property type="entry name" value="Competence_DNA_uptake"/>
</dbReference>
<evidence type="ECO:0000256" key="6">
    <source>
        <dbReference type="SAM" id="Phobius"/>
    </source>
</evidence>
<dbReference type="InterPro" id="IPR004477">
    <property type="entry name" value="ComEC_N"/>
</dbReference>
<sequence length="841" mass="90095">MKGLRGSFAALWSLALGIGQVAFWPALPWDADTAAALALGVISVALLAVIGGWLSRFAAAPRFALGYLLLPFVLGSCWALQANHQSLAERLPLALHGTDNKVTLEIEGLPEASTAVANFGSPGVVPGFFDSRFRARVRDSERREFVGKRLLLRWYRVDPDTMAKMIPGSRWSMTLRLKRPRGSINPHTFDYEAWLLEQGIYATGYVRERGAAPEYLGVERGVGSLVSGLREHLRRQITAPDAGGHALKQEELIRALLLGDTGGVDSATQDLLRRTGTAHLLAISGLHVGMVAGFFLLLGGLVSRVVGIFRPHNPLLAAGAAGLTAAMAYTLVSGAPLSAQRALIMTTIAIVALVFRRRFGAGLAFATALACVLLLQPLAPLNAGFWLSFVAVGALLLRFRGRSSGEDDETAGQERPRIQVFRPLNYLRTALQSQWAILVGLALPSILIFAGVSLSGLLLNLIAIPWVGFTILPLIFLAALTPAPLQLGLWRLADIQLGWLLDFLAVADSALPGWQSLPLPSHLILLLAPLSCGILLLPRGLPGRALGWALLPVLLVGLSPWTRPSEPYLALTVLDVGQGLAVVAATERETLVFDTGASSGSGWSAGRSIVAPFLLADGRQRLDALVVSHGDRDHAGGVPGVISQLRVDTLITPGTLASRWPGAATSGPCVAGGRELWGELHIEWLWPRTSGLSGDENDHSCVALLTWRGVRILLTGDITSNVEAQLSARYPAFAPVDLLIAPHHGSRTSSSPALLDWARPARVVFSAGFRHHFGHPHPEVVARYTGIASQLFSTAEQGAVSFRWQSGRSEPVVRLARHAPRFWLAESGRNGAGESVAEFLF</sequence>
<keyword evidence="3 6" id="KW-0812">Transmembrane</keyword>
<dbReference type="NCBIfam" id="TIGR00360">
    <property type="entry name" value="ComEC_N-term"/>
    <property type="match status" value="1"/>
</dbReference>
<evidence type="ECO:0000259" key="7">
    <source>
        <dbReference type="SMART" id="SM00849"/>
    </source>
</evidence>
<dbReference type="NCBIfam" id="TIGR00361">
    <property type="entry name" value="ComEC_Rec2"/>
    <property type="match status" value="1"/>
</dbReference>
<dbReference type="InterPro" id="IPR035681">
    <property type="entry name" value="ComA-like_MBL"/>
</dbReference>
<evidence type="ECO:0000313" key="9">
    <source>
        <dbReference type="Proteomes" id="UP000306791"/>
    </source>
</evidence>
<feature type="transmembrane region" description="Helical" evidence="6">
    <location>
        <begin position="33"/>
        <end position="54"/>
    </location>
</feature>
<dbReference type="Gene3D" id="3.60.15.10">
    <property type="entry name" value="Ribonuclease Z/Hydroxyacylglutathione hydrolase-like"/>
    <property type="match status" value="1"/>
</dbReference>
<dbReference type="RefSeq" id="WP_138234597.1">
    <property type="nucleotide sequence ID" value="NZ_CP185860.1"/>
</dbReference>
<dbReference type="InterPro" id="IPR036866">
    <property type="entry name" value="RibonucZ/Hydroxyglut_hydro"/>
</dbReference>
<dbReference type="InterPro" id="IPR004797">
    <property type="entry name" value="Competence_ComEC/Rec2"/>
</dbReference>
<feature type="transmembrane region" description="Helical" evidence="6">
    <location>
        <begin position="280"/>
        <end position="302"/>
    </location>
</feature>
<dbReference type="EMBL" id="VANI01000005">
    <property type="protein sequence ID" value="TLM78566.1"/>
    <property type="molecule type" value="Genomic_DNA"/>
</dbReference>
<gene>
    <name evidence="8" type="ORF">FDY93_04670</name>
</gene>
<dbReference type="InterPro" id="IPR025405">
    <property type="entry name" value="DUF4131"/>
</dbReference>
<evidence type="ECO:0000256" key="3">
    <source>
        <dbReference type="ARBA" id="ARBA00022692"/>
    </source>
</evidence>
<feature type="transmembrane region" description="Helical" evidence="6">
    <location>
        <begin position="362"/>
        <end position="379"/>
    </location>
</feature>
<dbReference type="Pfam" id="PF03772">
    <property type="entry name" value="Competence"/>
    <property type="match status" value="1"/>
</dbReference>
<dbReference type="CDD" id="cd07731">
    <property type="entry name" value="ComA-like_MBL-fold"/>
    <property type="match status" value="1"/>
</dbReference>
<dbReference type="Pfam" id="PF13567">
    <property type="entry name" value="DUF4131"/>
    <property type="match status" value="1"/>
</dbReference>
<organism evidence="8 9">
    <name type="scientific">Microbulbifer harenosus</name>
    <dbReference type="NCBI Taxonomy" id="2576840"/>
    <lineage>
        <taxon>Bacteria</taxon>
        <taxon>Pseudomonadati</taxon>
        <taxon>Pseudomonadota</taxon>
        <taxon>Gammaproteobacteria</taxon>
        <taxon>Cellvibrionales</taxon>
        <taxon>Microbulbiferaceae</taxon>
        <taxon>Microbulbifer</taxon>
    </lineage>
</organism>
<keyword evidence="4 6" id="KW-1133">Transmembrane helix</keyword>
<dbReference type="SUPFAM" id="SSF56281">
    <property type="entry name" value="Metallo-hydrolase/oxidoreductase"/>
    <property type="match status" value="1"/>
</dbReference>
<accession>A0ABY2UJV5</accession>
<evidence type="ECO:0000256" key="5">
    <source>
        <dbReference type="ARBA" id="ARBA00023136"/>
    </source>
</evidence>
<dbReference type="Pfam" id="PF00753">
    <property type="entry name" value="Lactamase_B"/>
    <property type="match status" value="1"/>
</dbReference>
<keyword evidence="5 6" id="KW-0472">Membrane</keyword>
<comment type="subcellular location">
    <subcellularLocation>
        <location evidence="1">Cell membrane</location>
        <topology evidence="1">Multi-pass membrane protein</topology>
    </subcellularLocation>
</comment>
<feature type="domain" description="Metallo-beta-lactamase" evidence="7">
    <location>
        <begin position="578"/>
        <end position="768"/>
    </location>
</feature>
<evidence type="ECO:0000313" key="8">
    <source>
        <dbReference type="EMBL" id="TLM78566.1"/>
    </source>
</evidence>
<feature type="transmembrane region" description="Helical" evidence="6">
    <location>
        <begin position="463"/>
        <end position="485"/>
    </location>
</feature>
<dbReference type="SMART" id="SM00849">
    <property type="entry name" value="Lactamase_B"/>
    <property type="match status" value="1"/>
</dbReference>
<proteinExistence type="predicted"/>
<keyword evidence="2" id="KW-1003">Cell membrane</keyword>
<dbReference type="PANTHER" id="PTHR30619:SF1">
    <property type="entry name" value="RECOMBINATION PROTEIN 2"/>
    <property type="match status" value="1"/>
</dbReference>
<keyword evidence="9" id="KW-1185">Reference proteome</keyword>
<comment type="caution">
    <text evidence="8">The sequence shown here is derived from an EMBL/GenBank/DDBJ whole genome shotgun (WGS) entry which is preliminary data.</text>
</comment>
<evidence type="ECO:0000256" key="2">
    <source>
        <dbReference type="ARBA" id="ARBA00022475"/>
    </source>
</evidence>
<protein>
    <submittedName>
        <fullName evidence="8">DNA internalization-related competence protein ComEC/Rec2</fullName>
    </submittedName>
</protein>